<dbReference type="PANTHER" id="PTHR43802">
    <property type="entry name" value="ENOYL-COA HYDRATASE"/>
    <property type="match status" value="1"/>
</dbReference>
<dbReference type="NCBIfam" id="NF006108">
    <property type="entry name" value="PRK08259.1"/>
    <property type="match status" value="1"/>
</dbReference>
<sequence length="257" mass="27467">MVVGFEVEGTTAVITLDRPERRNAVDGETAQLLVDAFTRFDKDDSLAVAVFTGAQGTFCAGADLKAISEGKLNTLQEEGDFAPMGPSRMRLSKPVIAAIEGHAVAGGLELALWADMRVAGKSAVFGVYCRRFGVPLIDMGTIRLPRLIGQSRAADMILTGRSVSGEEAVTFGLVNRLVEDGEALSKAKELAAHIAQFPQMCMRSDRLSMFEQWDMTEAEAIKNEMRRGLSVISSGETVSGATAFSHGKGRHGVGVES</sequence>
<comment type="similarity">
    <text evidence="1 2">Belongs to the enoyl-CoA hydratase/isomerase family.</text>
</comment>
<dbReference type="Gene3D" id="3.90.226.10">
    <property type="entry name" value="2-enoyl-CoA Hydratase, Chain A, domain 1"/>
    <property type="match status" value="1"/>
</dbReference>
<keyword evidence="4" id="KW-1185">Reference proteome</keyword>
<dbReference type="SUPFAM" id="SSF52096">
    <property type="entry name" value="ClpP/crotonase"/>
    <property type="match status" value="1"/>
</dbReference>
<protein>
    <submittedName>
        <fullName evidence="3">Enoyl-CoA hydratase</fullName>
    </submittedName>
</protein>
<dbReference type="Proteomes" id="UP000199598">
    <property type="component" value="Unassembled WGS sequence"/>
</dbReference>
<dbReference type="PROSITE" id="PS00166">
    <property type="entry name" value="ENOYL_COA_HYDRATASE"/>
    <property type="match status" value="1"/>
</dbReference>
<evidence type="ECO:0000256" key="1">
    <source>
        <dbReference type="ARBA" id="ARBA00005254"/>
    </source>
</evidence>
<dbReference type="Gene3D" id="1.10.287.2460">
    <property type="match status" value="1"/>
</dbReference>
<dbReference type="InterPro" id="IPR001753">
    <property type="entry name" value="Enoyl-CoA_hydra/iso"/>
</dbReference>
<dbReference type="EMBL" id="FOSK01000019">
    <property type="protein sequence ID" value="SFL16902.1"/>
    <property type="molecule type" value="Genomic_DNA"/>
</dbReference>
<evidence type="ECO:0000256" key="2">
    <source>
        <dbReference type="RuleBase" id="RU003707"/>
    </source>
</evidence>
<dbReference type="InterPro" id="IPR029045">
    <property type="entry name" value="ClpP/crotonase-like_dom_sf"/>
</dbReference>
<organism evidence="3 4">
    <name type="scientific">Pseudovibrio ascidiaceicola</name>
    <dbReference type="NCBI Taxonomy" id="285279"/>
    <lineage>
        <taxon>Bacteria</taxon>
        <taxon>Pseudomonadati</taxon>
        <taxon>Pseudomonadota</taxon>
        <taxon>Alphaproteobacteria</taxon>
        <taxon>Hyphomicrobiales</taxon>
        <taxon>Stappiaceae</taxon>
        <taxon>Pseudovibrio</taxon>
    </lineage>
</organism>
<name>A0A1I4FG44_9HYPH</name>
<evidence type="ECO:0000313" key="4">
    <source>
        <dbReference type="Proteomes" id="UP000199598"/>
    </source>
</evidence>
<dbReference type="CDD" id="cd06558">
    <property type="entry name" value="crotonase-like"/>
    <property type="match status" value="1"/>
</dbReference>
<evidence type="ECO:0000313" key="3">
    <source>
        <dbReference type="EMBL" id="SFL16902.1"/>
    </source>
</evidence>
<dbReference type="Pfam" id="PF00378">
    <property type="entry name" value="ECH_1"/>
    <property type="match status" value="1"/>
</dbReference>
<accession>A0A1I4FG44</accession>
<reference evidence="3 4" key="1">
    <citation type="submission" date="2016-10" db="EMBL/GenBank/DDBJ databases">
        <authorList>
            <person name="Varghese N."/>
            <person name="Submissions S."/>
        </authorList>
    </citation>
    <scope>NUCLEOTIDE SEQUENCE [LARGE SCALE GENOMIC DNA]</scope>
    <source>
        <strain evidence="3 4">DSM 16392</strain>
    </source>
</reference>
<dbReference type="RefSeq" id="WP_093523873.1">
    <property type="nucleotide sequence ID" value="NZ_FOSK01000019.1"/>
</dbReference>
<comment type="caution">
    <text evidence="3">The sequence shown here is derived from an EMBL/GenBank/DDBJ whole genome shotgun (WGS) entry which is preliminary data.</text>
</comment>
<dbReference type="InterPro" id="IPR018376">
    <property type="entry name" value="Enoyl-CoA_hyd/isom_CS"/>
</dbReference>
<dbReference type="PANTHER" id="PTHR43802:SF1">
    <property type="entry name" value="IP11341P-RELATED"/>
    <property type="match status" value="1"/>
</dbReference>
<gene>
    <name evidence="3" type="ORF">SAMN04488518_11926</name>
</gene>
<proteinExistence type="inferred from homology"/>